<evidence type="ECO:0000256" key="9">
    <source>
        <dbReference type="ARBA" id="ARBA00022771"/>
    </source>
</evidence>
<evidence type="ECO:0000256" key="3">
    <source>
        <dbReference type="ARBA" id="ARBA00004906"/>
    </source>
</evidence>
<feature type="compositionally biased region" description="Gly residues" evidence="14">
    <location>
        <begin position="901"/>
        <end position="914"/>
    </location>
</feature>
<dbReference type="GO" id="GO:0008270">
    <property type="term" value="F:zinc ion binding"/>
    <property type="evidence" value="ECO:0007669"/>
    <property type="project" value="UniProtKB-KW"/>
</dbReference>
<dbReference type="InterPro" id="IPR004939">
    <property type="entry name" value="APC_su10/DOC_dom"/>
</dbReference>
<keyword evidence="12" id="KW-0966">Cell projection</keyword>
<evidence type="ECO:0000256" key="12">
    <source>
        <dbReference type="ARBA" id="ARBA00023273"/>
    </source>
</evidence>
<keyword evidence="6" id="KW-0808">Transferase</keyword>
<feature type="domain" description="RING-type" evidence="15">
    <location>
        <begin position="2036"/>
        <end position="2087"/>
    </location>
</feature>
<dbReference type="SMART" id="SM01337">
    <property type="entry name" value="APC10"/>
    <property type="match status" value="1"/>
</dbReference>
<evidence type="ECO:0000256" key="14">
    <source>
        <dbReference type="SAM" id="MobiDB-lite"/>
    </source>
</evidence>
<dbReference type="GO" id="GO:0007411">
    <property type="term" value="P:axon guidance"/>
    <property type="evidence" value="ECO:0007669"/>
    <property type="project" value="TreeGrafter"/>
</dbReference>
<comment type="subcellular location">
    <subcellularLocation>
        <location evidence="2">Cell projection</location>
        <location evidence="2">Axon</location>
    </subcellularLocation>
</comment>
<dbReference type="PANTHER" id="PTHR45943">
    <property type="entry name" value="E3 UBIQUITIN-PROTEIN LIGASE MYCBP2"/>
    <property type="match status" value="1"/>
</dbReference>
<dbReference type="SMR" id="A0A482WFS4"/>
<sequence length="2276" mass="246223">MRGDSIPPGNCSQNVSGACWHSNERLFLRDLVHCTAGTPGGRLSRWLQPDSHVEPQRCQLLQPRDTLRCAHPAAFTLLTRDQYGDLVHTPDLKVEVKAVPIDKSEVKSRRVSQPDEMSLGGHALPSLDTPYQVTVKDKMCYKAISIMKAYENYSFEELRYTSPAMKRSSEKMLVRANGDGSYSVTWTPASVGWYSLLTTIDGYNMDEGCKVEVKEPPQGLLPVVGGGGSRRGGGGGSGGGSSAAQPASRVRRFSAKNSAGLRVRAHPSLQSEMIGTVHVNGTIAFIDEIHNDDGVWLRLNAESTRQYCSGSHAEAWCLQYNQHLGRTLLLPPLHEPPPTATPTLLDHVISHSALRKTAANSSSTATAPADTIKPSAHVYKVVNCGASSHNVRSKPTLKAPSIGMLFMGNTISVIDHLVNNEGTWVQLDRETMNKFCFSWEGEAWSLASDKTPHTYLQPEPDIQPECSRISQRSESPAKKGFDFSSAPGSPVPLPASTSSSNTNPFVFGSTSLAGGERSSTPVNKWLKPEEKRIAVNRDVPPELMGVSVKELVRAIGESRANGNGVTPPDSPRRSSRSSSPVPIPANTSRSWNQGVGVGPMRNRAFGDSHSSSPPPATSPRSIPLSPLVSGSTQSDTSAHVSSLTRDPSPSPPTSSSSKQAGTQTSPDRHFSIGSTATATAATTGGVSPKTSRKPRSKRTASPPSAAAAVPLPSRATAVHQAQHTPREAVKEASSPSVAESLRATFAALLWHEGIVHDAMACAAFLKFHPTLPKQGALVVTRHIDRQKVANQRHSVEVSTLGTIQPSTLETLTRSAANANANRQRKVKQKEPIRESEEEGSSAPPNTTTTTSTTATINALPSALKALVLLWEQVASSCLQTFAASSVLPSPADVMVVKGAEMGGGSGGSGGGKQRGGTSRKKKAAAAEWRAGVGGRECVCELCGGLFAHPITYHMRQAHAGCGSHAGSHGYNSGGNYCVGWAGNCGDGGVDGSSWYLLCEACRERWLRAKKQVAAAAPPGTKRHHVARRRTHDAAAAKSTLLSPTSNTGGMMETHIVMKNNAMFLLELSGGGERSSDESPPQNSPFPLPPFQCLQALNAHAILEDAFPSAPFLPSRTAMDNGMMEMEKSRPFHRSVSMGPNGAAWGQHEARPSHGVRKRINSTCEILPEGGDVSLLCHPSAGLERLSQGVDVLSRPTLLFLLQQHNLRALHLAMRHALRKATCRTYAIQALNWLLRSVTQTTCLHDLLWWLVAALTPSKDDPEGVCEHPVSDMSLVGEAVRPLPSAFHALLQTVADLMLLLPPSSALLQMAVRCFGVHFTPNDHTFLHRSHVFSNISKILSRAEEEQEDTSISMHESQHLALSQVEALRDVTSGIEVKASSRQAMVGSLVDNSTETFWESGDEDRNKTKTLTFTCPPHSNPSIIYVHIDNCRDLANKVSSVTFLSGSNSEELVRLRTLEVECRASGWINCSIRLPRQSVLRLELKGPDNSLRVRQVRVLAAGERTAQSTALAIQQRNTEAETLKVFRLITSQVFGKLIERGGRADRNSVVAGDEDAESNDFKEHVVGILFARSKLTHLQRQVCAHIVEAICRETALLREEWEARLCSAGAGVCAEAQGGEVDTYCFEMLSMVLALSGSPVGRAHLASQHALLNDLLCLLHTGSARVQRQVTGLLRRMLPEVPPAVLARLTGVARLPPTDFTLVASAKDSDGAQFDCYQAGILDVLLSCIAKALTVQVKVKTKGVSSVTLATAIHPRAEYGTRWFMRGSVSRRLAEDIIHLVKDMAAGKLSVEWAQVTKAAIAEGIVSVQRLSEDWRAPAECMRCPTLWLALAALCVLDREHVERLSSARWGVGAADATNPPPPRPTCSNHDDGETNAIIQCDVCGNLCTDCDRFLHLHRRTRTHHRQVCKEEEEAIKVDLHEGCGRTKLFWALLLADSCTLKALVEFREGGARSAARLPGVVSGVCRFCGATGNSGLLAIGNVCADQECQEHGRNVCTKTLECSHPCSGIRGETQCLPCLHNCAQVASLKQDADDMCMICFTEALACAPSIQLRCGHVFHLHCCRNVLQNKWAGPRITFSFSQCPICKAPIEHPVLSSLLAPIRQLWEDVRRKAVMRLEYEGLDQPGRPDPASYAMDRYAYYVCFKCGKAYYGGEARCDLELGGTDFDPSELVCGACSDVSRAQMCPKHGTDFLEYKCRYCCSVAVFFCFGTTHFCNACHDDFQRVTNIPTAELPRCPAGPKAKSLDGEECPLHVKHPPTGEEFALGCGVCRNAHTF</sequence>
<dbReference type="Gene3D" id="3.30.40.10">
    <property type="entry name" value="Zinc/RING finger domain, C3HC4 (zinc finger)"/>
    <property type="match status" value="1"/>
</dbReference>
<evidence type="ECO:0000313" key="18">
    <source>
        <dbReference type="Proteomes" id="UP000291343"/>
    </source>
</evidence>
<dbReference type="SUPFAM" id="SSF81296">
    <property type="entry name" value="E set domains"/>
    <property type="match status" value="1"/>
</dbReference>
<dbReference type="Gene3D" id="2.60.40.10">
    <property type="entry name" value="Immunoglobulins"/>
    <property type="match status" value="1"/>
</dbReference>
<feature type="compositionally biased region" description="Low complexity" evidence="14">
    <location>
        <begin position="699"/>
        <end position="717"/>
    </location>
</feature>
<organism evidence="17 18">
    <name type="scientific">Laodelphax striatellus</name>
    <name type="common">Small brown planthopper</name>
    <name type="synonym">Delphax striatella</name>
    <dbReference type="NCBI Taxonomy" id="195883"/>
    <lineage>
        <taxon>Eukaryota</taxon>
        <taxon>Metazoa</taxon>
        <taxon>Ecdysozoa</taxon>
        <taxon>Arthropoda</taxon>
        <taxon>Hexapoda</taxon>
        <taxon>Insecta</taxon>
        <taxon>Pterygota</taxon>
        <taxon>Neoptera</taxon>
        <taxon>Paraneoptera</taxon>
        <taxon>Hemiptera</taxon>
        <taxon>Auchenorrhyncha</taxon>
        <taxon>Fulgoroidea</taxon>
        <taxon>Delphacidae</taxon>
        <taxon>Criomorphinae</taxon>
        <taxon>Laodelphax</taxon>
    </lineage>
</organism>
<feature type="region of interest" description="Disordered" evidence="14">
    <location>
        <begin position="451"/>
        <end position="502"/>
    </location>
</feature>
<evidence type="ECO:0000256" key="5">
    <source>
        <dbReference type="ARBA" id="ARBA00012249"/>
    </source>
</evidence>
<evidence type="ECO:0000256" key="6">
    <source>
        <dbReference type="ARBA" id="ARBA00022679"/>
    </source>
</evidence>
<dbReference type="InterPro" id="IPR013083">
    <property type="entry name" value="Znf_RING/FYVE/PHD"/>
</dbReference>
<dbReference type="InterPro" id="IPR001841">
    <property type="entry name" value="Znf_RING"/>
</dbReference>
<evidence type="ECO:0000256" key="8">
    <source>
        <dbReference type="ARBA" id="ARBA00022737"/>
    </source>
</evidence>
<name>A0A482WFS4_LAOST</name>
<dbReference type="GO" id="GO:0008582">
    <property type="term" value="P:regulation of synaptic assembly at neuromuscular junction"/>
    <property type="evidence" value="ECO:0007669"/>
    <property type="project" value="TreeGrafter"/>
</dbReference>
<dbReference type="GO" id="GO:0099174">
    <property type="term" value="P:regulation of presynapse organization"/>
    <property type="evidence" value="ECO:0007669"/>
    <property type="project" value="UniProtKB-ARBA"/>
</dbReference>
<evidence type="ECO:0000256" key="13">
    <source>
        <dbReference type="PROSITE-ProRule" id="PRU00175"/>
    </source>
</evidence>
<evidence type="ECO:0000259" key="16">
    <source>
        <dbReference type="PROSITE" id="PS51284"/>
    </source>
</evidence>
<dbReference type="SUPFAM" id="SSF49785">
    <property type="entry name" value="Galactose-binding domain-like"/>
    <property type="match status" value="1"/>
</dbReference>
<dbReference type="EC" id="2.3.2.33" evidence="5"/>
<comment type="catalytic activity">
    <reaction evidence="1">
        <text>[E2 ubiquitin-conjugating enzyme]-S-ubiquitinyl-L-cysteine + [acceptor protein]-L-threonine = [E2 ubiquitin-conjugating enzyme]-L-cysteine + [acceptor protein]-3-O-ubiquitinyl-L-threonine.</text>
        <dbReference type="EC" id="2.3.2.33"/>
    </reaction>
</comment>
<keyword evidence="18" id="KW-1185">Reference proteome</keyword>
<keyword evidence="11" id="KW-0862">Zinc</keyword>
<dbReference type="GO" id="GO:0030424">
    <property type="term" value="C:axon"/>
    <property type="evidence" value="ECO:0007669"/>
    <property type="project" value="UniProtKB-SubCell"/>
</dbReference>
<feature type="compositionally biased region" description="Low complexity" evidence="14">
    <location>
        <begin position="641"/>
        <end position="657"/>
    </location>
</feature>
<dbReference type="CDD" id="cd19799">
    <property type="entry name" value="Bbox2_MYCBP2"/>
    <property type="match status" value="1"/>
</dbReference>
<dbReference type="PANTHER" id="PTHR45943:SF1">
    <property type="entry name" value="E3 UBIQUITIN-PROTEIN LIGASE MYCBP2"/>
    <property type="match status" value="1"/>
</dbReference>
<evidence type="ECO:0000256" key="10">
    <source>
        <dbReference type="ARBA" id="ARBA00022786"/>
    </source>
</evidence>
<dbReference type="InterPro" id="IPR013783">
    <property type="entry name" value="Ig-like_fold"/>
</dbReference>
<dbReference type="FunFam" id="3.30.40.10:FF:000078">
    <property type="entry name" value="E3 ubiquitin-protein ligase MYCBP2 isoform X1"/>
    <property type="match status" value="1"/>
</dbReference>
<dbReference type="InterPro" id="IPR008979">
    <property type="entry name" value="Galactose-bd-like_sf"/>
</dbReference>
<dbReference type="GO" id="GO:0005634">
    <property type="term" value="C:nucleus"/>
    <property type="evidence" value="ECO:0007669"/>
    <property type="project" value="TreeGrafter"/>
</dbReference>
<dbReference type="PROSITE" id="PS51257">
    <property type="entry name" value="PROKAR_LIPOPROTEIN"/>
    <property type="match status" value="1"/>
</dbReference>
<evidence type="ECO:0000256" key="7">
    <source>
        <dbReference type="ARBA" id="ARBA00022723"/>
    </source>
</evidence>
<accession>A0A482WFS4</accession>
<evidence type="ECO:0000256" key="4">
    <source>
        <dbReference type="ARBA" id="ARBA00005415"/>
    </source>
</evidence>
<feature type="compositionally biased region" description="Gly residues" evidence="14">
    <location>
        <begin position="224"/>
        <end position="241"/>
    </location>
</feature>
<dbReference type="PROSITE" id="PS50089">
    <property type="entry name" value="ZF_RING_2"/>
    <property type="match status" value="1"/>
</dbReference>
<gene>
    <name evidence="17" type="ORF">LSTR_LSTR001782</name>
</gene>
<feature type="region of interest" description="Disordered" evidence="14">
    <location>
        <begin position="557"/>
        <end position="721"/>
    </location>
</feature>
<comment type="similarity">
    <text evidence="4">Belongs to the RING-Cys relay (RCR) family.</text>
</comment>
<feature type="region of interest" description="Disordered" evidence="14">
    <location>
        <begin position="901"/>
        <end position="922"/>
    </location>
</feature>
<feature type="compositionally biased region" description="Low complexity" evidence="14">
    <location>
        <begin position="840"/>
        <end position="852"/>
    </location>
</feature>
<dbReference type="GO" id="GO:0061630">
    <property type="term" value="F:ubiquitin protein ligase activity"/>
    <property type="evidence" value="ECO:0007669"/>
    <property type="project" value="UniProtKB-EC"/>
</dbReference>
<keyword evidence="10" id="KW-0833">Ubl conjugation pathway</keyword>
<evidence type="ECO:0000256" key="2">
    <source>
        <dbReference type="ARBA" id="ARBA00004489"/>
    </source>
</evidence>
<feature type="region of interest" description="Disordered" evidence="14">
    <location>
        <begin position="814"/>
        <end position="852"/>
    </location>
</feature>
<dbReference type="OrthoDB" id="6050183at2759"/>
<dbReference type="InParanoid" id="A0A482WFS4"/>
<evidence type="ECO:0000313" key="17">
    <source>
        <dbReference type="EMBL" id="RZF32318.1"/>
    </source>
</evidence>
<dbReference type="SMART" id="SM00184">
    <property type="entry name" value="RING"/>
    <property type="match status" value="1"/>
</dbReference>
<evidence type="ECO:0000259" key="15">
    <source>
        <dbReference type="PROSITE" id="PS50089"/>
    </source>
</evidence>
<evidence type="ECO:0000256" key="11">
    <source>
        <dbReference type="ARBA" id="ARBA00022833"/>
    </source>
</evidence>
<dbReference type="EMBL" id="QKKF02037264">
    <property type="protein sequence ID" value="RZF32318.1"/>
    <property type="molecule type" value="Genomic_DNA"/>
</dbReference>
<dbReference type="InterPro" id="IPR014756">
    <property type="entry name" value="Ig_E-set"/>
</dbReference>
<dbReference type="Proteomes" id="UP000291343">
    <property type="component" value="Unassembled WGS sequence"/>
</dbReference>
<proteinExistence type="inferred from homology"/>
<protein>
    <recommendedName>
        <fullName evidence="5">RCR-type E3 ubiquitin transferase</fullName>
        <ecNumber evidence="5">2.3.2.33</ecNumber>
    </recommendedName>
</protein>
<dbReference type="GO" id="GO:0005886">
    <property type="term" value="C:plasma membrane"/>
    <property type="evidence" value="ECO:0007669"/>
    <property type="project" value="TreeGrafter"/>
</dbReference>
<dbReference type="SUPFAM" id="SSF57850">
    <property type="entry name" value="RING/U-box"/>
    <property type="match status" value="1"/>
</dbReference>
<dbReference type="CDD" id="cd16463">
    <property type="entry name" value="RING-H2_PHR"/>
    <property type="match status" value="1"/>
</dbReference>
<feature type="region of interest" description="Disordered" evidence="14">
    <location>
        <begin position="223"/>
        <end position="250"/>
    </location>
</feature>
<feature type="compositionally biased region" description="Polar residues" evidence="14">
    <location>
        <begin position="628"/>
        <end position="640"/>
    </location>
</feature>
<feature type="domain" description="DOC" evidence="16">
    <location>
        <begin position="1346"/>
        <end position="1524"/>
    </location>
</feature>
<dbReference type="PROSITE" id="PS51284">
    <property type="entry name" value="DOC"/>
    <property type="match status" value="1"/>
</dbReference>
<keyword evidence="9 13" id="KW-0863">Zinc-finger</keyword>
<reference evidence="17 18" key="1">
    <citation type="journal article" date="2017" name="Gigascience">
        <title>Genome sequence of the small brown planthopper, Laodelphax striatellus.</title>
        <authorList>
            <person name="Zhu J."/>
            <person name="Jiang F."/>
            <person name="Wang X."/>
            <person name="Yang P."/>
            <person name="Bao Y."/>
            <person name="Zhao W."/>
            <person name="Wang W."/>
            <person name="Lu H."/>
            <person name="Wang Q."/>
            <person name="Cui N."/>
            <person name="Li J."/>
            <person name="Chen X."/>
            <person name="Luo L."/>
            <person name="Yu J."/>
            <person name="Kang L."/>
            <person name="Cui F."/>
        </authorList>
    </citation>
    <scope>NUCLEOTIDE SEQUENCE [LARGE SCALE GENOMIC DNA]</scope>
    <source>
        <strain evidence="17">Lst14</strain>
    </source>
</reference>
<dbReference type="STRING" id="195883.A0A482WFS4"/>
<comment type="caution">
    <text evidence="17">The sequence shown here is derived from an EMBL/GenBank/DDBJ whole genome shotgun (WGS) entry which is preliminary data.</text>
</comment>
<keyword evidence="8" id="KW-0677">Repeat</keyword>
<dbReference type="Gene3D" id="2.60.120.260">
    <property type="entry name" value="Galactose-binding domain-like"/>
    <property type="match status" value="1"/>
</dbReference>
<feature type="compositionally biased region" description="Low complexity" evidence="14">
    <location>
        <begin position="675"/>
        <end position="689"/>
    </location>
</feature>
<keyword evidence="7" id="KW-0479">Metal-binding</keyword>
<comment type="pathway">
    <text evidence="3">Protein modification; protein ubiquitination.</text>
</comment>
<evidence type="ECO:0000256" key="1">
    <source>
        <dbReference type="ARBA" id="ARBA00000333"/>
    </source>
</evidence>